<evidence type="ECO:0000256" key="3">
    <source>
        <dbReference type="ARBA" id="ARBA00022630"/>
    </source>
</evidence>
<dbReference type="SUPFAM" id="SSF51905">
    <property type="entry name" value="FAD/NAD(P)-binding domain"/>
    <property type="match status" value="1"/>
</dbReference>
<protein>
    <recommendedName>
        <fullName evidence="9">FAD-binding domain-containing protein</fullName>
    </recommendedName>
</protein>
<evidence type="ECO:0000313" key="10">
    <source>
        <dbReference type="EMBL" id="CAG8309335.1"/>
    </source>
</evidence>
<comment type="caution">
    <text evidence="10">The sequence shown here is derived from an EMBL/GenBank/DDBJ whole genome shotgun (WGS) entry which is preliminary data.</text>
</comment>
<evidence type="ECO:0000256" key="8">
    <source>
        <dbReference type="ARBA" id="ARBA00023136"/>
    </source>
</evidence>
<dbReference type="Proteomes" id="UP001152592">
    <property type="component" value="Unassembled WGS sequence"/>
</dbReference>
<organism evidence="10 11">
    <name type="scientific">Penicillium salamii</name>
    <dbReference type="NCBI Taxonomy" id="1612424"/>
    <lineage>
        <taxon>Eukaryota</taxon>
        <taxon>Fungi</taxon>
        <taxon>Dikarya</taxon>
        <taxon>Ascomycota</taxon>
        <taxon>Pezizomycotina</taxon>
        <taxon>Eurotiomycetes</taxon>
        <taxon>Eurotiomycetidae</taxon>
        <taxon>Eurotiales</taxon>
        <taxon>Aspergillaceae</taxon>
        <taxon>Penicillium</taxon>
    </lineage>
</organism>
<evidence type="ECO:0000256" key="1">
    <source>
        <dbReference type="ARBA" id="ARBA00004370"/>
    </source>
</evidence>
<keyword evidence="3" id="KW-0285">Flavoprotein</keyword>
<reference evidence="10" key="1">
    <citation type="submission" date="2021-07" db="EMBL/GenBank/DDBJ databases">
        <authorList>
            <person name="Branca A.L. A."/>
        </authorList>
    </citation>
    <scope>NUCLEOTIDE SEQUENCE</scope>
</reference>
<keyword evidence="5" id="KW-0274">FAD</keyword>
<dbReference type="Pfam" id="PF01494">
    <property type="entry name" value="FAD_binding_3"/>
    <property type="match status" value="2"/>
</dbReference>
<dbReference type="InterPro" id="IPR050562">
    <property type="entry name" value="FAD_mOase_fung"/>
</dbReference>
<keyword evidence="7" id="KW-0560">Oxidoreductase</keyword>
<evidence type="ECO:0000256" key="2">
    <source>
        <dbReference type="ARBA" id="ARBA00007992"/>
    </source>
</evidence>
<comment type="similarity">
    <text evidence="2">Belongs to the paxM FAD-dependent monooxygenase family.</text>
</comment>
<dbReference type="PANTHER" id="PTHR47356">
    <property type="entry name" value="FAD-DEPENDENT MONOOXYGENASE ASQG-RELATED"/>
    <property type="match status" value="1"/>
</dbReference>
<dbReference type="EMBL" id="CAJVPD010000088">
    <property type="protein sequence ID" value="CAG8309335.1"/>
    <property type="molecule type" value="Genomic_DNA"/>
</dbReference>
<evidence type="ECO:0000256" key="6">
    <source>
        <dbReference type="ARBA" id="ARBA00022989"/>
    </source>
</evidence>
<evidence type="ECO:0000256" key="5">
    <source>
        <dbReference type="ARBA" id="ARBA00022827"/>
    </source>
</evidence>
<keyword evidence="8" id="KW-0472">Membrane</keyword>
<dbReference type="Gene3D" id="3.50.50.60">
    <property type="entry name" value="FAD/NAD(P)-binding domain"/>
    <property type="match status" value="1"/>
</dbReference>
<dbReference type="InterPro" id="IPR036188">
    <property type="entry name" value="FAD/NAD-bd_sf"/>
</dbReference>
<keyword evidence="4" id="KW-0812">Transmembrane</keyword>
<keyword evidence="6" id="KW-1133">Transmembrane helix</keyword>
<accession>A0A9W4IMS8</accession>
<dbReference type="PRINTS" id="PR00420">
    <property type="entry name" value="RNGMNOXGNASE"/>
</dbReference>
<gene>
    <name evidence="10" type="ORF">PSALAMII_LOCUS2041</name>
</gene>
<comment type="subcellular location">
    <subcellularLocation>
        <location evidence="1">Membrane</location>
    </subcellularLocation>
</comment>
<evidence type="ECO:0000256" key="7">
    <source>
        <dbReference type="ARBA" id="ARBA00023002"/>
    </source>
</evidence>
<dbReference type="InterPro" id="IPR002938">
    <property type="entry name" value="FAD-bd"/>
</dbReference>
<name>A0A9W4IMS8_9EURO</name>
<evidence type="ECO:0000313" key="11">
    <source>
        <dbReference type="Proteomes" id="UP001152592"/>
    </source>
</evidence>
<sequence>MESKFKVIIIGGGPIGLLAAHALYRAGIDFVLLERRQSIIEEQGASIVLYPQTFRVMHQLGILDVLLPLGTELDHHLSFTKDGKVFNESTRYQRIRESHGYGPVIFHRTELLQVIHDCLPETSKSKILTGKALQNIETHDYGIAVSCADGSTFQGSIVIGADGVHSKTRYLMREIALKGNPLRDWDMEQPYKSTFRLLYGAFPASSLPGEGYDVQSSGKSVMYFSGKTRGWFFLYDKLARPTTERNRYNEKEVKTLAGEFADYPLNGTLKVKDLWPNMSATGLTDLQEGIVKHWSLGRIVLVGDSCHKFTTHLGLGFNNGVQDVVVLCNILRARVRETPNGCPDAETLAQVFQKYETTRKSPECSLMADLENSGLETRMHTWSGPLYWLLSRYIAVWSIVEDFIFRFGISPSFQKAQVLDFIPALEIMKGKLPWLYPMEEPKV</sequence>
<dbReference type="GO" id="GO:0016020">
    <property type="term" value="C:membrane"/>
    <property type="evidence" value="ECO:0007669"/>
    <property type="project" value="UniProtKB-SubCell"/>
</dbReference>
<proteinExistence type="inferred from homology"/>
<dbReference type="GO" id="GO:0071949">
    <property type="term" value="F:FAD binding"/>
    <property type="evidence" value="ECO:0007669"/>
    <property type="project" value="InterPro"/>
</dbReference>
<evidence type="ECO:0000259" key="9">
    <source>
        <dbReference type="Pfam" id="PF01494"/>
    </source>
</evidence>
<dbReference type="AlphaFoldDB" id="A0A9W4IMS8"/>
<feature type="domain" description="FAD-binding" evidence="9">
    <location>
        <begin position="5"/>
        <end position="170"/>
    </location>
</feature>
<dbReference type="GO" id="GO:0004497">
    <property type="term" value="F:monooxygenase activity"/>
    <property type="evidence" value="ECO:0007669"/>
    <property type="project" value="InterPro"/>
</dbReference>
<dbReference type="OrthoDB" id="10003767at2759"/>
<dbReference type="PANTHER" id="PTHR47356:SF2">
    <property type="entry name" value="FAD-BINDING DOMAIN-CONTAINING PROTEIN-RELATED"/>
    <property type="match status" value="1"/>
</dbReference>
<evidence type="ECO:0000256" key="4">
    <source>
        <dbReference type="ARBA" id="ARBA00022692"/>
    </source>
</evidence>
<feature type="domain" description="FAD-binding" evidence="9">
    <location>
        <begin position="284"/>
        <end position="337"/>
    </location>
</feature>